<organism evidence="2">
    <name type="scientific">Salix viminalis</name>
    <name type="common">Common osier</name>
    <name type="synonym">Basket willow</name>
    <dbReference type="NCBI Taxonomy" id="40686"/>
    <lineage>
        <taxon>Eukaryota</taxon>
        <taxon>Viridiplantae</taxon>
        <taxon>Streptophyta</taxon>
        <taxon>Embryophyta</taxon>
        <taxon>Tracheophyta</taxon>
        <taxon>Spermatophyta</taxon>
        <taxon>Magnoliopsida</taxon>
        <taxon>eudicotyledons</taxon>
        <taxon>Gunneridae</taxon>
        <taxon>Pentapetalae</taxon>
        <taxon>rosids</taxon>
        <taxon>fabids</taxon>
        <taxon>Malpighiales</taxon>
        <taxon>Salicaceae</taxon>
        <taxon>Saliceae</taxon>
        <taxon>Salix</taxon>
    </lineage>
</organism>
<feature type="chain" id="PRO_5026916783" description="Secreted protein" evidence="1">
    <location>
        <begin position="19"/>
        <end position="125"/>
    </location>
</feature>
<gene>
    <name evidence="2" type="ORF">SVIM_LOCUS40086</name>
</gene>
<evidence type="ECO:0008006" key="3">
    <source>
        <dbReference type="Google" id="ProtNLM"/>
    </source>
</evidence>
<protein>
    <recommendedName>
        <fullName evidence="3">Secreted protein</fullName>
    </recommendedName>
</protein>
<dbReference type="EMBL" id="CAADRP010000136">
    <property type="protein sequence ID" value="VFU23890.1"/>
    <property type="molecule type" value="Genomic_DNA"/>
</dbReference>
<evidence type="ECO:0000256" key="1">
    <source>
        <dbReference type="SAM" id="SignalP"/>
    </source>
</evidence>
<name>A0A6N2KKW6_SALVM</name>
<sequence length="125" mass="14903">MVCHCNFLLLFCFLMITSTPLVPDHLLFYFTCFFNFSPEYVNFYLICFATDKKKCNYVYEIIFNRHMDLIAESLLLYRTQNMVVKEFPKLFKVMQLKKLSAIIQENSIKRLMYAFLDSILVLFSG</sequence>
<reference evidence="2" key="1">
    <citation type="submission" date="2019-03" db="EMBL/GenBank/DDBJ databases">
        <authorList>
            <person name="Mank J."/>
            <person name="Almeida P."/>
        </authorList>
    </citation>
    <scope>NUCLEOTIDE SEQUENCE</scope>
    <source>
        <strain evidence="2">78183</strain>
    </source>
</reference>
<keyword evidence="1" id="KW-0732">Signal</keyword>
<dbReference type="AlphaFoldDB" id="A0A6N2KKW6"/>
<proteinExistence type="predicted"/>
<feature type="signal peptide" evidence="1">
    <location>
        <begin position="1"/>
        <end position="18"/>
    </location>
</feature>
<accession>A0A6N2KKW6</accession>
<evidence type="ECO:0000313" key="2">
    <source>
        <dbReference type="EMBL" id="VFU23890.1"/>
    </source>
</evidence>